<sequence>MSSSNSTNSRDTILDAAAAILTKHGVSNVSIQATATAAGITKAGLIYHFKTRDELLSALLERMVTELDAQIGLPVSDQPQIVSPQAKIAELADFTFDMPASQKQLLANMLVAATAHPHLLPQVQALFSRGYDTLGRSPNPALFQLLSLAMDGLLLLELLQLHKFTPDQRAAMRETLLELARELP</sequence>
<dbReference type="SUPFAM" id="SSF46689">
    <property type="entry name" value="Homeodomain-like"/>
    <property type="match status" value="1"/>
</dbReference>
<dbReference type="InterPro" id="IPR009057">
    <property type="entry name" value="Homeodomain-like_sf"/>
</dbReference>
<feature type="DNA-binding region" description="H-T-H motif" evidence="4">
    <location>
        <begin position="30"/>
        <end position="49"/>
    </location>
</feature>
<evidence type="ECO:0000313" key="7">
    <source>
        <dbReference type="Proteomes" id="UP001515641"/>
    </source>
</evidence>
<keyword evidence="3" id="KW-0804">Transcription</keyword>
<dbReference type="InterPro" id="IPR041479">
    <property type="entry name" value="TetR_CgmR_C"/>
</dbReference>
<dbReference type="PRINTS" id="PR00455">
    <property type="entry name" value="HTHTETR"/>
</dbReference>
<dbReference type="InterPro" id="IPR050109">
    <property type="entry name" value="HTH-type_TetR-like_transc_reg"/>
</dbReference>
<dbReference type="Pfam" id="PF17937">
    <property type="entry name" value="TetR_C_28"/>
    <property type="match status" value="1"/>
</dbReference>
<dbReference type="PANTHER" id="PTHR30055:SF234">
    <property type="entry name" value="HTH-TYPE TRANSCRIPTIONAL REGULATOR BETI"/>
    <property type="match status" value="1"/>
</dbReference>
<comment type="caution">
    <text evidence="6">The sequence shown here is derived from an EMBL/GenBank/DDBJ whole genome shotgun (WGS) entry which is preliminary data.</text>
</comment>
<evidence type="ECO:0000259" key="5">
    <source>
        <dbReference type="PROSITE" id="PS50977"/>
    </source>
</evidence>
<dbReference type="Gene3D" id="1.10.357.10">
    <property type="entry name" value="Tetracycline Repressor, domain 2"/>
    <property type="match status" value="1"/>
</dbReference>
<dbReference type="PANTHER" id="PTHR30055">
    <property type="entry name" value="HTH-TYPE TRANSCRIPTIONAL REGULATOR RUTR"/>
    <property type="match status" value="1"/>
</dbReference>
<organism evidence="6 7">
    <name type="scientific">Chromobacterium fluminis</name>
    <dbReference type="NCBI Taxonomy" id="3044269"/>
    <lineage>
        <taxon>Bacteria</taxon>
        <taxon>Pseudomonadati</taxon>
        <taxon>Pseudomonadota</taxon>
        <taxon>Betaproteobacteria</taxon>
        <taxon>Neisseriales</taxon>
        <taxon>Chromobacteriaceae</taxon>
        <taxon>Chromobacterium</taxon>
    </lineage>
</organism>
<accession>A0ABX0LN62</accession>
<evidence type="ECO:0000256" key="4">
    <source>
        <dbReference type="PROSITE-ProRule" id="PRU00335"/>
    </source>
</evidence>
<dbReference type="InterPro" id="IPR001647">
    <property type="entry name" value="HTH_TetR"/>
</dbReference>
<dbReference type="RefSeq" id="WP_166454166.1">
    <property type="nucleotide sequence ID" value="NZ_JAAOMA010000067.1"/>
</dbReference>
<gene>
    <name evidence="6" type="ORF">HA052_25435</name>
</gene>
<evidence type="ECO:0000313" key="6">
    <source>
        <dbReference type="EMBL" id="NHR08537.1"/>
    </source>
</evidence>
<protein>
    <submittedName>
        <fullName evidence="6">TetR/AcrR family transcriptional regulator</fullName>
    </submittedName>
</protein>
<keyword evidence="2 4" id="KW-0238">DNA-binding</keyword>
<dbReference type="PROSITE" id="PS50977">
    <property type="entry name" value="HTH_TETR_2"/>
    <property type="match status" value="1"/>
</dbReference>
<evidence type="ECO:0000256" key="1">
    <source>
        <dbReference type="ARBA" id="ARBA00023015"/>
    </source>
</evidence>
<evidence type="ECO:0000256" key="3">
    <source>
        <dbReference type="ARBA" id="ARBA00023163"/>
    </source>
</evidence>
<dbReference type="EMBL" id="JAAOMA010000067">
    <property type="protein sequence ID" value="NHR08537.1"/>
    <property type="molecule type" value="Genomic_DNA"/>
</dbReference>
<dbReference type="Pfam" id="PF00440">
    <property type="entry name" value="TetR_N"/>
    <property type="match status" value="1"/>
</dbReference>
<name>A0ABX0LN62_9NEIS</name>
<proteinExistence type="predicted"/>
<evidence type="ECO:0000256" key="2">
    <source>
        <dbReference type="ARBA" id="ARBA00023125"/>
    </source>
</evidence>
<keyword evidence="1" id="KW-0805">Transcription regulation</keyword>
<keyword evidence="7" id="KW-1185">Reference proteome</keyword>
<dbReference type="Proteomes" id="UP001515641">
    <property type="component" value="Unassembled WGS sequence"/>
</dbReference>
<reference evidence="6 7" key="1">
    <citation type="submission" date="2020-03" db="EMBL/GenBank/DDBJ databases">
        <title>Draft genome sequence of environmentally isolated cultures.</title>
        <authorList>
            <person name="Wilson H.S."/>
            <person name="De Leon M.E."/>
        </authorList>
    </citation>
    <scope>NUCLEOTIDE SEQUENCE [LARGE SCALE GENOMIC DNA]</scope>
    <source>
        <strain evidence="6 7">HSC-31F16</strain>
    </source>
</reference>
<feature type="domain" description="HTH tetR-type" evidence="5">
    <location>
        <begin position="7"/>
        <end position="67"/>
    </location>
</feature>